<dbReference type="AlphaFoldDB" id="A0A4Q7YT41"/>
<comment type="caution">
    <text evidence="1">The sequence shown here is derived from an EMBL/GenBank/DDBJ whole genome shotgun (WGS) entry which is preliminary data.</text>
</comment>
<gene>
    <name evidence="1" type="ORF">BDD14_1513</name>
</gene>
<keyword evidence="2" id="KW-1185">Reference proteome</keyword>
<dbReference type="Proteomes" id="UP000292958">
    <property type="component" value="Unassembled WGS sequence"/>
</dbReference>
<name>A0A4Q7YT41_9BACT</name>
<sequence length="200" mass="22352">MSEPKFAQSDRRNLLAPVLIAFLVLGIAIALVLRYTPHSTAKLTILKTSVYPAHTVFKSDSILVNRDRSQDDLYVVTRLRMEDRLNLPLFIKDFTATLITADGEKIETSAVQKQDLENLYTTFPALRPLASEPLLRDTLIDSGKGVEGMVLLHFPVTEEVWKHRRSATLHIALYHQGDVSIVIPVADEVSTNEDSALGEE</sequence>
<dbReference type="EMBL" id="SHKW01000001">
    <property type="protein sequence ID" value="RZU40089.1"/>
    <property type="molecule type" value="Genomic_DNA"/>
</dbReference>
<dbReference type="OrthoDB" id="119094at2"/>
<accession>A0A4Q7YT41</accession>
<proteinExistence type="predicted"/>
<protein>
    <submittedName>
        <fullName evidence="1">Uncharacterized protein</fullName>
    </submittedName>
</protein>
<organism evidence="1 2">
    <name type="scientific">Edaphobacter modestus</name>
    <dbReference type="NCBI Taxonomy" id="388466"/>
    <lineage>
        <taxon>Bacteria</taxon>
        <taxon>Pseudomonadati</taxon>
        <taxon>Acidobacteriota</taxon>
        <taxon>Terriglobia</taxon>
        <taxon>Terriglobales</taxon>
        <taxon>Acidobacteriaceae</taxon>
        <taxon>Edaphobacter</taxon>
    </lineage>
</organism>
<evidence type="ECO:0000313" key="1">
    <source>
        <dbReference type="EMBL" id="RZU40089.1"/>
    </source>
</evidence>
<dbReference type="RefSeq" id="WP_130418204.1">
    <property type="nucleotide sequence ID" value="NZ_SHKW01000001.1"/>
</dbReference>
<evidence type="ECO:0000313" key="2">
    <source>
        <dbReference type="Proteomes" id="UP000292958"/>
    </source>
</evidence>
<reference evidence="1 2" key="1">
    <citation type="submission" date="2019-02" db="EMBL/GenBank/DDBJ databases">
        <title>Genomic Encyclopedia of Archaeal and Bacterial Type Strains, Phase II (KMG-II): from individual species to whole genera.</title>
        <authorList>
            <person name="Goeker M."/>
        </authorList>
    </citation>
    <scope>NUCLEOTIDE SEQUENCE [LARGE SCALE GENOMIC DNA]</scope>
    <source>
        <strain evidence="1 2">DSM 18101</strain>
    </source>
</reference>